<keyword evidence="4" id="KW-1185">Reference proteome</keyword>
<protein>
    <submittedName>
        <fullName evidence="3">AIG2-like family protein</fullName>
    </submittedName>
</protein>
<evidence type="ECO:0000313" key="4">
    <source>
        <dbReference type="Proteomes" id="UP000006055"/>
    </source>
</evidence>
<feature type="compositionally biased region" description="Basic and acidic residues" evidence="1">
    <location>
        <begin position="312"/>
        <end position="327"/>
    </location>
</feature>
<dbReference type="Pfam" id="PF06094">
    <property type="entry name" value="GGACT"/>
    <property type="match status" value="1"/>
</dbReference>
<feature type="compositionally biased region" description="Polar residues" evidence="1">
    <location>
        <begin position="267"/>
        <end position="280"/>
    </location>
</feature>
<dbReference type="InterPro" id="IPR036568">
    <property type="entry name" value="GGCT-like_sf"/>
</dbReference>
<organism evidence="3 4">
    <name type="scientific">Desulfomonile tiedjei (strain ATCC 49306 / DSM 6799 / DCB-1)</name>
    <dbReference type="NCBI Taxonomy" id="706587"/>
    <lineage>
        <taxon>Bacteria</taxon>
        <taxon>Pseudomonadati</taxon>
        <taxon>Thermodesulfobacteriota</taxon>
        <taxon>Desulfomonilia</taxon>
        <taxon>Desulfomonilales</taxon>
        <taxon>Desulfomonilaceae</taxon>
        <taxon>Desulfomonile</taxon>
    </lineage>
</organism>
<dbReference type="Gene3D" id="3.10.490.10">
    <property type="entry name" value="Gamma-glutamyl cyclotransferase-like"/>
    <property type="match status" value="1"/>
</dbReference>
<accession>I4C4F1</accession>
<reference evidence="4" key="1">
    <citation type="submission" date="2012-06" db="EMBL/GenBank/DDBJ databases">
        <title>Complete sequence of chromosome of Desulfomonile tiedjei DSM 6799.</title>
        <authorList>
            <person name="Lucas S."/>
            <person name="Copeland A."/>
            <person name="Lapidus A."/>
            <person name="Glavina del Rio T."/>
            <person name="Dalin E."/>
            <person name="Tice H."/>
            <person name="Bruce D."/>
            <person name="Goodwin L."/>
            <person name="Pitluck S."/>
            <person name="Peters L."/>
            <person name="Ovchinnikova G."/>
            <person name="Zeytun A."/>
            <person name="Lu M."/>
            <person name="Kyrpides N."/>
            <person name="Mavromatis K."/>
            <person name="Ivanova N."/>
            <person name="Brettin T."/>
            <person name="Detter J.C."/>
            <person name="Han C."/>
            <person name="Larimer F."/>
            <person name="Land M."/>
            <person name="Hauser L."/>
            <person name="Markowitz V."/>
            <person name="Cheng J.-F."/>
            <person name="Hugenholtz P."/>
            <person name="Woyke T."/>
            <person name="Wu D."/>
            <person name="Spring S."/>
            <person name="Schroeder M."/>
            <person name="Brambilla E."/>
            <person name="Klenk H.-P."/>
            <person name="Eisen J.A."/>
        </authorList>
    </citation>
    <scope>NUCLEOTIDE SEQUENCE [LARGE SCALE GENOMIC DNA]</scope>
    <source>
        <strain evidence="4">ATCC 49306 / DSM 6799 / DCB-1</strain>
    </source>
</reference>
<dbReference type="InterPro" id="IPR009288">
    <property type="entry name" value="AIG2-like_dom"/>
</dbReference>
<dbReference type="KEGG" id="dti:Desti_1732"/>
<dbReference type="AlphaFoldDB" id="I4C4F1"/>
<feature type="region of interest" description="Disordered" evidence="1">
    <location>
        <begin position="48"/>
        <end position="96"/>
    </location>
</feature>
<dbReference type="RefSeq" id="WP_014809589.1">
    <property type="nucleotide sequence ID" value="NC_018025.1"/>
</dbReference>
<dbReference type="InterPro" id="IPR013024">
    <property type="entry name" value="GGCT-like"/>
</dbReference>
<feature type="region of interest" description="Disordered" evidence="1">
    <location>
        <begin position="205"/>
        <end position="346"/>
    </location>
</feature>
<feature type="compositionally biased region" description="Basic and acidic residues" evidence="1">
    <location>
        <begin position="50"/>
        <end position="96"/>
    </location>
</feature>
<dbReference type="Proteomes" id="UP000006055">
    <property type="component" value="Chromosome"/>
</dbReference>
<name>I4C4F1_DESTA</name>
<proteinExistence type="predicted"/>
<feature type="domain" description="Gamma-glutamylcyclotransferase AIG2-like" evidence="2">
    <location>
        <begin position="355"/>
        <end position="484"/>
    </location>
</feature>
<evidence type="ECO:0000259" key="2">
    <source>
        <dbReference type="Pfam" id="PF06094"/>
    </source>
</evidence>
<dbReference type="eggNOG" id="COG2105">
    <property type="taxonomic scope" value="Bacteria"/>
</dbReference>
<dbReference type="SUPFAM" id="SSF110857">
    <property type="entry name" value="Gamma-glutamyl cyclotransferase-like"/>
    <property type="match status" value="1"/>
</dbReference>
<feature type="compositionally biased region" description="Basic and acidic residues" evidence="1">
    <location>
        <begin position="228"/>
        <end position="242"/>
    </location>
</feature>
<evidence type="ECO:0000256" key="1">
    <source>
        <dbReference type="SAM" id="MobiDB-lite"/>
    </source>
</evidence>
<dbReference type="EMBL" id="CP003360">
    <property type="protein sequence ID" value="AFM24442.1"/>
    <property type="molecule type" value="Genomic_DNA"/>
</dbReference>
<gene>
    <name evidence="3" type="ordered locus">Desti_1732</name>
</gene>
<dbReference type="HOGENOM" id="CLU_532898_0_0_7"/>
<dbReference type="OrthoDB" id="8538589at2"/>
<sequence length="511" mass="58167">MFSLHEENLFTPGMRHRRALSFFRLALLFLFLCSFACTKNAVPTPFATKSMEESSAKKTSEETASAKKTDGSSTREDQTPKDLHSDKDSKTKDSDGGRWEAVQRFPLKTSADETEKAALLKAASDIARTFNAVHAIKLCRNEQKAEWWIVLYLDHGPYYEVKQFVWTPVEEDPQPFTILERVSRGGLKEHLSKCKRGAIYQVLERSHPSVSEKNAAQPSSREASPVKAEPKVRKDAEEENIVKKPTPPARSQPAEHPEKLTKPQVLPPQTKTPSSGSASEKNQENLRTREQPRPERKTAPVRDTSTHSTASKIDEHLRKVEQSDLRVDTPGAEPKNIKEPSAGKNARTERPTYYVFLYGSDMNHSELLDWLENNDYDVKRAVDGSPGVLKDYDFVWNYYSSSRKGGAVNIQPKPNSQIWGVLLEVEDTLLQAFDEKAGHPRYYSRGDQRLPIKRLDDGKTVFAWVYKAHPSHGKKTDIWPTREYKQKIIEAAKFWGFPNDYLNRIASWPVR</sequence>
<evidence type="ECO:0000313" key="3">
    <source>
        <dbReference type="EMBL" id="AFM24442.1"/>
    </source>
</evidence>
<feature type="compositionally biased region" description="Polar residues" evidence="1">
    <location>
        <begin position="208"/>
        <end position="222"/>
    </location>
</feature>
<feature type="compositionally biased region" description="Basic and acidic residues" evidence="1">
    <location>
        <begin position="281"/>
        <end position="300"/>
    </location>
</feature>
<dbReference type="CDD" id="cd06661">
    <property type="entry name" value="GGCT_like"/>
    <property type="match status" value="1"/>
</dbReference>